<evidence type="ECO:0008006" key="7">
    <source>
        <dbReference type="Google" id="ProtNLM"/>
    </source>
</evidence>
<proteinExistence type="inferred from homology"/>
<dbReference type="GO" id="GO:0008253">
    <property type="term" value="F:5'-nucleotidase activity"/>
    <property type="evidence" value="ECO:0007669"/>
    <property type="project" value="TreeGrafter"/>
</dbReference>
<comment type="similarity">
    <text evidence="2">Belongs to the 5'-nucleotidase family.</text>
</comment>
<feature type="signal peptide" evidence="2">
    <location>
        <begin position="1"/>
        <end position="28"/>
    </location>
</feature>
<accession>A0A1E3LWS7</accession>
<evidence type="ECO:0000259" key="4">
    <source>
        <dbReference type="Pfam" id="PF02872"/>
    </source>
</evidence>
<dbReference type="AlphaFoldDB" id="A0A1E3LWS7"/>
<protein>
    <recommendedName>
        <fullName evidence="7">Bifunctional metallophosphatase/5'-nucleotidase</fullName>
    </recommendedName>
</protein>
<dbReference type="STRING" id="1888892.BFL28_15325"/>
<dbReference type="GO" id="GO:0000166">
    <property type="term" value="F:nucleotide binding"/>
    <property type="evidence" value="ECO:0007669"/>
    <property type="project" value="UniProtKB-KW"/>
</dbReference>
<dbReference type="InterPro" id="IPR004843">
    <property type="entry name" value="Calcineurin-like_PHP"/>
</dbReference>
<organism evidence="5 6">
    <name type="scientific">Sphingomonas turrisvirgatae</name>
    <dbReference type="NCBI Taxonomy" id="1888892"/>
    <lineage>
        <taxon>Bacteria</taxon>
        <taxon>Pseudomonadati</taxon>
        <taxon>Pseudomonadota</taxon>
        <taxon>Alphaproteobacteria</taxon>
        <taxon>Sphingomonadales</taxon>
        <taxon>Sphingomonadaceae</taxon>
        <taxon>Sphingomonas</taxon>
    </lineage>
</organism>
<dbReference type="InterPro" id="IPR008334">
    <property type="entry name" value="5'-Nucleotdase_C"/>
</dbReference>
<dbReference type="Gene3D" id="3.90.780.10">
    <property type="entry name" value="5'-Nucleotidase, C-terminal domain"/>
    <property type="match status" value="1"/>
</dbReference>
<keyword evidence="2" id="KW-0378">Hydrolase</keyword>
<dbReference type="GO" id="GO:0008768">
    <property type="term" value="F:UDP-sugar diphosphatase activity"/>
    <property type="evidence" value="ECO:0007669"/>
    <property type="project" value="TreeGrafter"/>
</dbReference>
<dbReference type="SUPFAM" id="SSF56300">
    <property type="entry name" value="Metallo-dependent phosphatases"/>
    <property type="match status" value="1"/>
</dbReference>
<reference evidence="5 6" key="1">
    <citation type="submission" date="2016-08" db="EMBL/GenBank/DDBJ databases">
        <title>Draft genome of the agarase producing Sphingomonas sp. MCT13.</title>
        <authorList>
            <person name="D'Andrea M.M."/>
            <person name="Rossolini G.M."/>
            <person name="Thaller M.C."/>
        </authorList>
    </citation>
    <scope>NUCLEOTIDE SEQUENCE [LARGE SCALE GENOMIC DNA]</scope>
    <source>
        <strain evidence="5 6">MCT13</strain>
    </source>
</reference>
<evidence type="ECO:0000259" key="3">
    <source>
        <dbReference type="Pfam" id="PF00149"/>
    </source>
</evidence>
<evidence type="ECO:0000313" key="5">
    <source>
        <dbReference type="EMBL" id="ODP38213.1"/>
    </source>
</evidence>
<name>A0A1E3LWS7_9SPHN</name>
<dbReference type="InterPro" id="IPR029052">
    <property type="entry name" value="Metallo-depent_PP-like"/>
</dbReference>
<evidence type="ECO:0000256" key="1">
    <source>
        <dbReference type="ARBA" id="ARBA00022729"/>
    </source>
</evidence>
<keyword evidence="6" id="KW-1185">Reference proteome</keyword>
<dbReference type="GO" id="GO:0009166">
    <property type="term" value="P:nucleotide catabolic process"/>
    <property type="evidence" value="ECO:0007669"/>
    <property type="project" value="InterPro"/>
</dbReference>
<dbReference type="InterPro" id="IPR036907">
    <property type="entry name" value="5'-Nucleotdase_C_sf"/>
</dbReference>
<dbReference type="Gene3D" id="3.60.21.10">
    <property type="match status" value="1"/>
</dbReference>
<dbReference type="GO" id="GO:0030288">
    <property type="term" value="C:outer membrane-bounded periplasmic space"/>
    <property type="evidence" value="ECO:0007669"/>
    <property type="project" value="TreeGrafter"/>
</dbReference>
<sequence>MEWRAPMKLILTAVAALALAGCTMQRAAAPTAAAPVTVKVIALNDFHGNLEVPGRPVELTAADGAKVKVPAGGAAYLATAIARLKAQSQYNVVVAAGDLTSASPLTSSLFLDEPTVTAMNMMGLEINAAGNHEFDRGTAELLRLQKGGCEKLTERQPCQLEPFKGANYRYLAGNTVRADGSSLLPGTTIKTFGNGAQAIRIGFIGLTTRMTATYVDPAGIKGYSFADEAETANRLVPQLKAQGADAIVVLIHEGGYPARTDLPGTCDGLTGPIIDITKRLDPAVDLVVSGHTHRAYVCDFATIDAARPVLLTSAGNYGAFVTDIDLTFDPVTRKLTGKSAKQVVVQGDGNLSTAGPVKPAPAFPTLPADPAMSAHVARYAAAAGPLARRVVGRAAGPILRNEDSEIMESPLGLLIADAQLAATRKDGAVLSLMNPGGVRASIVPAADGSVTFGDIYAVQPFGNNLQVREYSGAQLRAVLEQQFTNVDGPKLLFVSGMTYSFDRSKAAGRRVIAPMVGGKPLDDAATYRVGLSGFLGGGGDSFDTLAVGRVVAGGVLDLDALEAWFARGQVVQPPALGRVKDVTPAGKAE</sequence>
<dbReference type="EMBL" id="MDDS01000018">
    <property type="protein sequence ID" value="ODP38213.1"/>
    <property type="molecule type" value="Genomic_DNA"/>
</dbReference>
<keyword evidence="2" id="KW-0547">Nucleotide-binding</keyword>
<dbReference type="InterPro" id="IPR006179">
    <property type="entry name" value="5_nucleotidase/apyrase"/>
</dbReference>
<feature type="domain" description="5'-Nucleotidase C-terminal" evidence="4">
    <location>
        <begin position="390"/>
        <end position="545"/>
    </location>
</feature>
<feature type="domain" description="Calcineurin-like phosphoesterase" evidence="3">
    <location>
        <begin position="39"/>
        <end position="294"/>
    </location>
</feature>
<gene>
    <name evidence="5" type="ORF">BFL28_15325</name>
</gene>
<feature type="chain" id="PRO_5009027286" description="Bifunctional metallophosphatase/5'-nucleotidase" evidence="2">
    <location>
        <begin position="29"/>
        <end position="589"/>
    </location>
</feature>
<dbReference type="PANTHER" id="PTHR11575">
    <property type="entry name" value="5'-NUCLEOTIDASE-RELATED"/>
    <property type="match status" value="1"/>
</dbReference>
<dbReference type="PANTHER" id="PTHR11575:SF24">
    <property type="entry name" value="5'-NUCLEOTIDASE"/>
    <property type="match status" value="1"/>
</dbReference>
<dbReference type="SUPFAM" id="SSF55816">
    <property type="entry name" value="5'-nucleotidase (syn. UDP-sugar hydrolase), C-terminal domain"/>
    <property type="match status" value="1"/>
</dbReference>
<evidence type="ECO:0000256" key="2">
    <source>
        <dbReference type="RuleBase" id="RU362119"/>
    </source>
</evidence>
<comment type="caution">
    <text evidence="5">The sequence shown here is derived from an EMBL/GenBank/DDBJ whole genome shotgun (WGS) entry which is preliminary data.</text>
</comment>
<dbReference type="Proteomes" id="UP000094487">
    <property type="component" value="Unassembled WGS sequence"/>
</dbReference>
<dbReference type="PRINTS" id="PR01607">
    <property type="entry name" value="APYRASEFAMLY"/>
</dbReference>
<keyword evidence="1 2" id="KW-0732">Signal</keyword>
<dbReference type="PROSITE" id="PS51257">
    <property type="entry name" value="PROKAR_LIPOPROTEIN"/>
    <property type="match status" value="1"/>
</dbReference>
<dbReference type="Pfam" id="PF02872">
    <property type="entry name" value="5_nucleotid_C"/>
    <property type="match status" value="1"/>
</dbReference>
<dbReference type="Pfam" id="PF00149">
    <property type="entry name" value="Metallophos"/>
    <property type="match status" value="1"/>
</dbReference>
<evidence type="ECO:0000313" key="6">
    <source>
        <dbReference type="Proteomes" id="UP000094487"/>
    </source>
</evidence>